<dbReference type="EMBL" id="JBDPZN010000004">
    <property type="protein sequence ID" value="MEO3682947.1"/>
    <property type="molecule type" value="Genomic_DNA"/>
</dbReference>
<proteinExistence type="predicted"/>
<organism evidence="1 2">
    <name type="scientific">Shewanella vesiculosa</name>
    <dbReference type="NCBI Taxonomy" id="518738"/>
    <lineage>
        <taxon>Bacteria</taxon>
        <taxon>Pseudomonadati</taxon>
        <taxon>Pseudomonadota</taxon>
        <taxon>Gammaproteobacteria</taxon>
        <taxon>Alteromonadales</taxon>
        <taxon>Shewanellaceae</taxon>
        <taxon>Shewanella</taxon>
    </lineage>
</organism>
<sequence length="96" mass="11012">MSSRIKIRQTIAIWLSAILIVLSVAASAHSVRHLDDGVKNHCTLCFHQLHLNKTLQFSSFVFAVTKQTFELQQYTLPPFSSVFHRYYHSRAPPQSL</sequence>
<gene>
    <name evidence="1" type="ORF">ABHN84_11685</name>
</gene>
<name>A0ABV0FQ42_9GAMM</name>
<evidence type="ECO:0000313" key="1">
    <source>
        <dbReference type="EMBL" id="MEO3682947.1"/>
    </source>
</evidence>
<reference evidence="1 2" key="1">
    <citation type="submission" date="2024-05" db="EMBL/GenBank/DDBJ databases">
        <title>Genome sequencing of Marine Estuary Bacteria, Shewanella vesiculosa and S. baltica, and Pseudomonas syringae.</title>
        <authorList>
            <person name="Gurung A."/>
            <person name="Maclea K.S."/>
        </authorList>
    </citation>
    <scope>NUCLEOTIDE SEQUENCE [LARGE SCALE GENOMIC DNA]</scope>
    <source>
        <strain evidence="1 2">1A</strain>
    </source>
</reference>
<keyword evidence="2" id="KW-1185">Reference proteome</keyword>
<comment type="caution">
    <text evidence="1">The sequence shown here is derived from an EMBL/GenBank/DDBJ whole genome shotgun (WGS) entry which is preliminary data.</text>
</comment>
<dbReference type="Proteomes" id="UP001477278">
    <property type="component" value="Unassembled WGS sequence"/>
</dbReference>
<evidence type="ECO:0000313" key="2">
    <source>
        <dbReference type="Proteomes" id="UP001477278"/>
    </source>
</evidence>
<accession>A0ABV0FQ42</accession>
<protein>
    <submittedName>
        <fullName evidence="1">ABC-type zinc uptake system zinc chaperone</fullName>
    </submittedName>
</protein>
<dbReference type="RefSeq" id="WP_347690285.1">
    <property type="nucleotide sequence ID" value="NZ_JBDPZN010000004.1"/>
</dbReference>